<proteinExistence type="predicted"/>
<keyword evidence="3" id="KW-1185">Reference proteome</keyword>
<dbReference type="Proteomes" id="UP000253201">
    <property type="component" value="Unassembled WGS sequence"/>
</dbReference>
<evidence type="ECO:0000256" key="1">
    <source>
        <dbReference type="SAM" id="MobiDB-lite"/>
    </source>
</evidence>
<evidence type="ECO:0000313" key="2">
    <source>
        <dbReference type="EMBL" id="RBP13634.1"/>
    </source>
</evidence>
<name>A0ABX9G4Y5_9ENTR</name>
<gene>
    <name evidence="2" type="ORF">DFQ50_102385</name>
</gene>
<reference evidence="2 3" key="1">
    <citation type="submission" date="2018-06" db="EMBL/GenBank/DDBJ databases">
        <title>Genomic Encyclopedia of Type Strains, Phase IV (KMG-IV): sequencing the most valuable type-strain genomes for metagenomic binning, comparative biology and taxonomic classification.</title>
        <authorList>
            <person name="Goeker M."/>
        </authorList>
    </citation>
    <scope>NUCLEOTIDE SEQUENCE [LARGE SCALE GENOMIC DNA]</scope>
    <source>
        <strain evidence="2 3">DSM 27453</strain>
    </source>
</reference>
<accession>A0ABX9G4Y5</accession>
<sequence>MQNSLLPVLIKQLACQNGELGGADALAPALSHREREKIRAGRKKGGEQSPLLVGEE</sequence>
<organism evidence="2 3">
    <name type="scientific">Pseudocitrobacter faecalis</name>
    <dbReference type="NCBI Taxonomy" id="1398493"/>
    <lineage>
        <taxon>Bacteria</taxon>
        <taxon>Pseudomonadati</taxon>
        <taxon>Pseudomonadota</taxon>
        <taxon>Gammaproteobacteria</taxon>
        <taxon>Enterobacterales</taxon>
        <taxon>Enterobacteriaceae</taxon>
        <taxon>Pseudocitrobacter</taxon>
    </lineage>
</organism>
<protein>
    <submittedName>
        <fullName evidence="2">Uncharacterized protein</fullName>
    </submittedName>
</protein>
<comment type="caution">
    <text evidence="2">The sequence shown here is derived from an EMBL/GenBank/DDBJ whole genome shotgun (WGS) entry which is preliminary data.</text>
</comment>
<feature type="region of interest" description="Disordered" evidence="1">
    <location>
        <begin position="30"/>
        <end position="56"/>
    </location>
</feature>
<dbReference type="EMBL" id="QNRL01000002">
    <property type="protein sequence ID" value="RBP13634.1"/>
    <property type="molecule type" value="Genomic_DNA"/>
</dbReference>
<evidence type="ECO:0000313" key="3">
    <source>
        <dbReference type="Proteomes" id="UP000253201"/>
    </source>
</evidence>